<keyword evidence="2" id="KW-1185">Reference proteome</keyword>
<reference evidence="1" key="1">
    <citation type="journal article" date="2023" name="Mol. Phylogenet. Evol.">
        <title>Genome-scale phylogeny and comparative genomics of the fungal order Sordariales.</title>
        <authorList>
            <person name="Hensen N."/>
            <person name="Bonometti L."/>
            <person name="Westerberg I."/>
            <person name="Brannstrom I.O."/>
            <person name="Guillou S."/>
            <person name="Cros-Aarteil S."/>
            <person name="Calhoun S."/>
            <person name="Haridas S."/>
            <person name="Kuo A."/>
            <person name="Mondo S."/>
            <person name="Pangilinan J."/>
            <person name="Riley R."/>
            <person name="LaButti K."/>
            <person name="Andreopoulos B."/>
            <person name="Lipzen A."/>
            <person name="Chen C."/>
            <person name="Yan M."/>
            <person name="Daum C."/>
            <person name="Ng V."/>
            <person name="Clum A."/>
            <person name="Steindorff A."/>
            <person name="Ohm R.A."/>
            <person name="Martin F."/>
            <person name="Silar P."/>
            <person name="Natvig D.O."/>
            <person name="Lalanne C."/>
            <person name="Gautier V."/>
            <person name="Ament-Velasquez S.L."/>
            <person name="Kruys A."/>
            <person name="Hutchinson M.I."/>
            <person name="Powell A.J."/>
            <person name="Barry K."/>
            <person name="Miller A.N."/>
            <person name="Grigoriev I.V."/>
            <person name="Debuchy R."/>
            <person name="Gladieux P."/>
            <person name="Hiltunen Thoren M."/>
            <person name="Johannesson H."/>
        </authorList>
    </citation>
    <scope>NUCLEOTIDE SEQUENCE</scope>
    <source>
        <strain evidence="1">CBS 955.72</strain>
    </source>
</reference>
<evidence type="ECO:0000313" key="1">
    <source>
        <dbReference type="EMBL" id="KAK3358052.1"/>
    </source>
</evidence>
<protein>
    <submittedName>
        <fullName evidence="1">Uncharacterized protein</fullName>
    </submittedName>
</protein>
<reference evidence="1" key="2">
    <citation type="submission" date="2023-06" db="EMBL/GenBank/DDBJ databases">
        <authorList>
            <consortium name="Lawrence Berkeley National Laboratory"/>
            <person name="Haridas S."/>
            <person name="Hensen N."/>
            <person name="Bonometti L."/>
            <person name="Westerberg I."/>
            <person name="Brannstrom I.O."/>
            <person name="Guillou S."/>
            <person name="Cros-Aarteil S."/>
            <person name="Calhoun S."/>
            <person name="Kuo A."/>
            <person name="Mondo S."/>
            <person name="Pangilinan J."/>
            <person name="Riley R."/>
            <person name="Labutti K."/>
            <person name="Andreopoulos B."/>
            <person name="Lipzen A."/>
            <person name="Chen C."/>
            <person name="Yanf M."/>
            <person name="Daum C."/>
            <person name="Ng V."/>
            <person name="Clum A."/>
            <person name="Steindorff A."/>
            <person name="Ohm R."/>
            <person name="Martin F."/>
            <person name="Silar P."/>
            <person name="Natvig D."/>
            <person name="Lalanne C."/>
            <person name="Gautier V."/>
            <person name="Ament-Velasquez S.L."/>
            <person name="Kruys A."/>
            <person name="Hutchinson M.I."/>
            <person name="Powell A.J."/>
            <person name="Barry K."/>
            <person name="Miller A.N."/>
            <person name="Grigoriev I.V."/>
            <person name="Debuchy R."/>
            <person name="Gladieux P."/>
            <person name="Thoren M.H."/>
            <person name="Johannesson H."/>
        </authorList>
    </citation>
    <scope>NUCLEOTIDE SEQUENCE</scope>
    <source>
        <strain evidence="1">CBS 955.72</strain>
    </source>
</reference>
<evidence type="ECO:0000313" key="2">
    <source>
        <dbReference type="Proteomes" id="UP001275084"/>
    </source>
</evidence>
<dbReference type="EMBL" id="JAUIQD010000003">
    <property type="protein sequence ID" value="KAK3358052.1"/>
    <property type="molecule type" value="Genomic_DNA"/>
</dbReference>
<organism evidence="1 2">
    <name type="scientific">Lasiosphaeria hispida</name>
    <dbReference type="NCBI Taxonomy" id="260671"/>
    <lineage>
        <taxon>Eukaryota</taxon>
        <taxon>Fungi</taxon>
        <taxon>Dikarya</taxon>
        <taxon>Ascomycota</taxon>
        <taxon>Pezizomycotina</taxon>
        <taxon>Sordariomycetes</taxon>
        <taxon>Sordariomycetidae</taxon>
        <taxon>Sordariales</taxon>
        <taxon>Lasiosphaeriaceae</taxon>
        <taxon>Lasiosphaeria</taxon>
    </lineage>
</organism>
<dbReference type="AlphaFoldDB" id="A0AAJ0HNB3"/>
<gene>
    <name evidence="1" type="ORF">B0T25DRAFT_176194</name>
</gene>
<accession>A0AAJ0HNB3</accession>
<dbReference type="Proteomes" id="UP001275084">
    <property type="component" value="Unassembled WGS sequence"/>
</dbReference>
<comment type="caution">
    <text evidence="1">The sequence shown here is derived from an EMBL/GenBank/DDBJ whole genome shotgun (WGS) entry which is preliminary data.</text>
</comment>
<name>A0AAJ0HNB3_9PEZI</name>
<proteinExistence type="predicted"/>
<sequence>MASPGHSILVVSRGLAIHLCHCASQSRGGTVSHGCALNLHFVLQNVSAIIFAFYSTSSTLQPSPTTEICPQVPRIERISNSLLPVNMAEPALKDIHGPDGHVVRRKLIGCAPMNIGPEPL</sequence>